<dbReference type="InterPro" id="IPR032710">
    <property type="entry name" value="NTF2-like_dom_sf"/>
</dbReference>
<dbReference type="Pfam" id="PF14534">
    <property type="entry name" value="DUF4440"/>
    <property type="match status" value="1"/>
</dbReference>
<sequence length="130" mass="14583">MRADEAQDRAAILALEQRRQAALVAVDLDALDELFADDLVHVHSTGLVHDKAALLRHIERKRGFIAIERGPLALRVDGDIAVMTGPLTNRMRAPHGEGEIAMHAFVTQVLRRRSGRWQFTNFHLTITQES</sequence>
<protein>
    <submittedName>
        <fullName evidence="2">Uncharacterized protein DUF4440</fullName>
    </submittedName>
</protein>
<dbReference type="SUPFAM" id="SSF54427">
    <property type="entry name" value="NTF2-like"/>
    <property type="match status" value="1"/>
</dbReference>
<reference evidence="2 3" key="1">
    <citation type="submission" date="2018-05" db="EMBL/GenBank/DDBJ databases">
        <title>Genomic Encyclopedia of Type Strains, Phase IV (KMG-V): Genome sequencing to study the core and pangenomes of soil and plant-associated prokaryotes.</title>
        <authorList>
            <person name="Whitman W."/>
        </authorList>
    </citation>
    <scope>NUCLEOTIDE SEQUENCE [LARGE SCALE GENOMIC DNA]</scope>
    <source>
        <strain evidence="2 3">SCZa-39</strain>
    </source>
</reference>
<proteinExistence type="predicted"/>
<name>A0ABX5KSW3_9BURK</name>
<keyword evidence="3" id="KW-1185">Reference proteome</keyword>
<comment type="caution">
    <text evidence="2">The sequence shown here is derived from an EMBL/GenBank/DDBJ whole genome shotgun (WGS) entry which is preliminary data.</text>
</comment>
<dbReference type="Proteomes" id="UP000245712">
    <property type="component" value="Unassembled WGS sequence"/>
</dbReference>
<accession>A0ABX5KSW3</accession>
<dbReference type="Gene3D" id="3.10.450.50">
    <property type="match status" value="1"/>
</dbReference>
<feature type="domain" description="DUF4440" evidence="1">
    <location>
        <begin position="12"/>
        <end position="118"/>
    </location>
</feature>
<organism evidence="2 3">
    <name type="scientific">Paraburkholderia unamae</name>
    <dbReference type="NCBI Taxonomy" id="219649"/>
    <lineage>
        <taxon>Bacteria</taxon>
        <taxon>Pseudomonadati</taxon>
        <taxon>Pseudomonadota</taxon>
        <taxon>Betaproteobacteria</taxon>
        <taxon>Burkholderiales</taxon>
        <taxon>Burkholderiaceae</taxon>
        <taxon>Paraburkholderia</taxon>
    </lineage>
</organism>
<gene>
    <name evidence="2" type="ORF">C7402_10424</name>
</gene>
<evidence type="ECO:0000313" key="3">
    <source>
        <dbReference type="Proteomes" id="UP000245712"/>
    </source>
</evidence>
<dbReference type="RefSeq" id="WP_116610476.1">
    <property type="nucleotide sequence ID" value="NZ_CAJZAT010000204.1"/>
</dbReference>
<dbReference type="EMBL" id="QEOB01000004">
    <property type="protein sequence ID" value="PVX84781.1"/>
    <property type="molecule type" value="Genomic_DNA"/>
</dbReference>
<dbReference type="InterPro" id="IPR027843">
    <property type="entry name" value="DUF4440"/>
</dbReference>
<evidence type="ECO:0000313" key="2">
    <source>
        <dbReference type="EMBL" id="PVX84781.1"/>
    </source>
</evidence>
<evidence type="ECO:0000259" key="1">
    <source>
        <dbReference type="Pfam" id="PF14534"/>
    </source>
</evidence>